<evidence type="ECO:0000313" key="1">
    <source>
        <dbReference type="EMBL" id="PNX66350.1"/>
    </source>
</evidence>
<evidence type="ECO:0000313" key="2">
    <source>
        <dbReference type="Proteomes" id="UP000236291"/>
    </source>
</evidence>
<dbReference type="EMBL" id="ASHM01192461">
    <property type="protein sequence ID" value="PNX66350.1"/>
    <property type="molecule type" value="Genomic_DNA"/>
</dbReference>
<protein>
    <submittedName>
        <fullName evidence="1">Uncharacterized protein</fullName>
    </submittedName>
</protein>
<comment type="caution">
    <text evidence="1">The sequence shown here is derived from an EMBL/GenBank/DDBJ whole genome shotgun (WGS) entry which is preliminary data.</text>
</comment>
<accession>A0A2K3KJ89</accession>
<gene>
    <name evidence="1" type="ORF">L195_g063021</name>
</gene>
<name>A0A2K3KJ89_TRIPR</name>
<proteinExistence type="predicted"/>
<sequence>NIGERLKLGGEENNGALLVDDEVEVSVQLVIHFVDRLEGCSS</sequence>
<dbReference type="AlphaFoldDB" id="A0A2K3KJ89"/>
<reference evidence="1 2" key="2">
    <citation type="journal article" date="2017" name="Front. Plant Sci.">
        <title>Gene Classification and Mining of Molecular Markers Useful in Red Clover (Trifolium pratense) Breeding.</title>
        <authorList>
            <person name="Istvanek J."/>
            <person name="Dluhosova J."/>
            <person name="Dluhos P."/>
            <person name="Patkova L."/>
            <person name="Nedelnik J."/>
            <person name="Repkova J."/>
        </authorList>
    </citation>
    <scope>NUCLEOTIDE SEQUENCE [LARGE SCALE GENOMIC DNA]</scope>
    <source>
        <strain evidence="2">cv. Tatra</strain>
        <tissue evidence="1">Young leaves</tissue>
    </source>
</reference>
<organism evidence="1 2">
    <name type="scientific">Trifolium pratense</name>
    <name type="common">Red clover</name>
    <dbReference type="NCBI Taxonomy" id="57577"/>
    <lineage>
        <taxon>Eukaryota</taxon>
        <taxon>Viridiplantae</taxon>
        <taxon>Streptophyta</taxon>
        <taxon>Embryophyta</taxon>
        <taxon>Tracheophyta</taxon>
        <taxon>Spermatophyta</taxon>
        <taxon>Magnoliopsida</taxon>
        <taxon>eudicotyledons</taxon>
        <taxon>Gunneridae</taxon>
        <taxon>Pentapetalae</taxon>
        <taxon>rosids</taxon>
        <taxon>fabids</taxon>
        <taxon>Fabales</taxon>
        <taxon>Fabaceae</taxon>
        <taxon>Papilionoideae</taxon>
        <taxon>50 kb inversion clade</taxon>
        <taxon>NPAAA clade</taxon>
        <taxon>Hologalegina</taxon>
        <taxon>IRL clade</taxon>
        <taxon>Trifolieae</taxon>
        <taxon>Trifolium</taxon>
    </lineage>
</organism>
<reference evidence="1 2" key="1">
    <citation type="journal article" date="2014" name="Am. J. Bot.">
        <title>Genome assembly and annotation for red clover (Trifolium pratense; Fabaceae).</title>
        <authorList>
            <person name="Istvanek J."/>
            <person name="Jaros M."/>
            <person name="Krenek A."/>
            <person name="Repkova J."/>
        </authorList>
    </citation>
    <scope>NUCLEOTIDE SEQUENCE [LARGE SCALE GENOMIC DNA]</scope>
    <source>
        <strain evidence="2">cv. Tatra</strain>
        <tissue evidence="1">Young leaves</tissue>
    </source>
</reference>
<dbReference type="Proteomes" id="UP000236291">
    <property type="component" value="Unassembled WGS sequence"/>
</dbReference>
<feature type="non-terminal residue" evidence="1">
    <location>
        <position position="1"/>
    </location>
</feature>